<feature type="chain" id="PRO_5019140227" evidence="2">
    <location>
        <begin position="32"/>
        <end position="781"/>
    </location>
</feature>
<dbReference type="InterPro" id="IPR008999">
    <property type="entry name" value="Actin-crosslinking"/>
</dbReference>
<evidence type="ECO:0000256" key="1">
    <source>
        <dbReference type="ARBA" id="ARBA00006865"/>
    </source>
</evidence>
<accession>A0A3S9PAM1</accession>
<dbReference type="AlphaFoldDB" id="A0A3S9PAM1"/>
<dbReference type="Gene3D" id="2.60.120.200">
    <property type="match status" value="1"/>
</dbReference>
<dbReference type="PROSITE" id="PS51762">
    <property type="entry name" value="GH16_2"/>
    <property type="match status" value="1"/>
</dbReference>
<dbReference type="InterPro" id="IPR050546">
    <property type="entry name" value="Glycosyl_Hydrlase_16"/>
</dbReference>
<dbReference type="GO" id="GO:0005975">
    <property type="term" value="P:carbohydrate metabolic process"/>
    <property type="evidence" value="ECO:0007669"/>
    <property type="project" value="InterPro"/>
</dbReference>
<dbReference type="Pfam" id="PF02368">
    <property type="entry name" value="Big_2"/>
    <property type="match status" value="1"/>
</dbReference>
<dbReference type="InterPro" id="IPR000757">
    <property type="entry name" value="Beta-glucanase-like"/>
</dbReference>
<feature type="domain" description="GH16" evidence="3">
    <location>
        <begin position="42"/>
        <end position="311"/>
    </location>
</feature>
<dbReference type="Pfam" id="PF18962">
    <property type="entry name" value="Por_Secre_tail"/>
    <property type="match status" value="1"/>
</dbReference>
<reference evidence="4 5" key="1">
    <citation type="submission" date="2018-12" db="EMBL/GenBank/DDBJ databases">
        <title>Flammeovirga pectinis sp. nov., isolated from the gut of the Korean scallop, Patinopecten yessoensis.</title>
        <authorList>
            <person name="Bae J.-W."/>
            <person name="Jeong Y.-S."/>
            <person name="Kang W."/>
        </authorList>
    </citation>
    <scope>NUCLEOTIDE SEQUENCE [LARGE SCALE GENOMIC DNA]</scope>
    <source>
        <strain evidence="4 5">L12M1</strain>
    </source>
</reference>
<organism evidence="4 5">
    <name type="scientific">Flammeovirga pectinis</name>
    <dbReference type="NCBI Taxonomy" id="2494373"/>
    <lineage>
        <taxon>Bacteria</taxon>
        <taxon>Pseudomonadati</taxon>
        <taxon>Bacteroidota</taxon>
        <taxon>Cytophagia</taxon>
        <taxon>Cytophagales</taxon>
        <taxon>Flammeovirgaceae</taxon>
        <taxon>Flammeovirga</taxon>
    </lineage>
</organism>
<dbReference type="InterPro" id="IPR026444">
    <property type="entry name" value="Secre_tail"/>
</dbReference>
<dbReference type="SUPFAM" id="SSF49899">
    <property type="entry name" value="Concanavalin A-like lectins/glucanases"/>
    <property type="match status" value="1"/>
</dbReference>
<dbReference type="Gene3D" id="2.80.10.50">
    <property type="match status" value="1"/>
</dbReference>
<dbReference type="Pfam" id="PF00722">
    <property type="entry name" value="Glyco_hydro_16"/>
    <property type="match status" value="1"/>
</dbReference>
<proteinExistence type="inferred from homology"/>
<sequence>MKSPRQHFRTNFLKHLVTGIMSLLIIGSAAAQQPLKTENASDQWSIKWNASDEFNSSTPDWAKWIRTGNLPNTTAWKWDNANNVVINNGVAELTMRQNANNANDGNTFFKSGILKTYNTFTYGYFEAKIKGADIGEGVCPSFWLYSNFDYSVGEGKTVYSEIDVVELQQFDWYEGHQDDIQDMDLNLHAVVKENGQGVWRRPKAYPEAQLNKWRAPWDPTEDYHVYGCEVNEEEIIWYVDGVERGRKPNTFWHRPMNVTLSLGLRKPFVKFYDNRNNAVNPETDPQAAAKLSGMPTTMYVDYVRVWLKSDEVTPPPPSLGVGVIGNPSFETGDLTNWDASYGVASVVNNNAQDGSKAGTIDNASIAQIVTLKANTSYTISSYSKVGASGTKAFMGVNKASTNEFIQNYEFASTTYSKGEITITTGATEETYRIWFWSQGQAYCDNFTLVEVDGEDNGGNEGPTDIAVTGVTINSSSITLNEGDTQSLSATVLPSNATNKAVTWSVVNNTIASVNNNGLVTALSEGTTSVRVTTADGAKQAVCTITVNSTSTGGGNGTLPEVGQVISLITNAGNYVTVNTGSGTALQGTQSSVSTKEQFRVVDGNGYLGLQSVATSKYVTTASNNAVKCGASGVFERQKYTIELSGNGIIVKSKINGNYWSVNTSSSNALNADASSANGAEVFTWEEVGSSARKLDNYVALEQEISIYPNPYTMGLLMINFGQTINGKVNIIDLSGKVVFTSSITDQQSITISKSELAVDKGLYIIQLIGDNLSTSKKLIIE</sequence>
<dbReference type="InterPro" id="IPR003343">
    <property type="entry name" value="Big_2"/>
</dbReference>
<dbReference type="SUPFAM" id="SSF49373">
    <property type="entry name" value="Invasin/intimin cell-adhesion fragments"/>
    <property type="match status" value="1"/>
</dbReference>
<dbReference type="Gene3D" id="2.60.40.1080">
    <property type="match status" value="1"/>
</dbReference>
<dbReference type="NCBIfam" id="TIGR04183">
    <property type="entry name" value="Por_Secre_tail"/>
    <property type="match status" value="1"/>
</dbReference>
<dbReference type="EMBL" id="CP034563">
    <property type="protein sequence ID" value="AZQ65256.1"/>
    <property type="molecule type" value="Genomic_DNA"/>
</dbReference>
<dbReference type="SMART" id="SM00635">
    <property type="entry name" value="BID_2"/>
    <property type="match status" value="1"/>
</dbReference>
<dbReference type="KEGG" id="fll:EI427_23875"/>
<dbReference type="PANTHER" id="PTHR10963">
    <property type="entry name" value="GLYCOSYL HYDROLASE-RELATED"/>
    <property type="match status" value="1"/>
</dbReference>
<dbReference type="Gene3D" id="2.60.120.260">
    <property type="entry name" value="Galactose-binding domain-like"/>
    <property type="match status" value="1"/>
</dbReference>
<dbReference type="PANTHER" id="PTHR10963:SF55">
    <property type="entry name" value="GLYCOSIDE HYDROLASE FAMILY 16 PROTEIN"/>
    <property type="match status" value="1"/>
</dbReference>
<dbReference type="RefSeq" id="WP_126619796.1">
    <property type="nucleotide sequence ID" value="NZ_CP034563.1"/>
</dbReference>
<gene>
    <name evidence="4" type="ORF">EI427_23875</name>
</gene>
<name>A0A3S9PAM1_9BACT</name>
<keyword evidence="4" id="KW-0378">Hydrolase</keyword>
<dbReference type="Proteomes" id="UP000267268">
    <property type="component" value="Chromosome 2"/>
</dbReference>
<dbReference type="CDD" id="cd00257">
    <property type="entry name" value="beta-trefoil_FSCN-like"/>
    <property type="match status" value="1"/>
</dbReference>
<dbReference type="InterPro" id="IPR008964">
    <property type="entry name" value="Invasin/intimin_cell_adhesion"/>
</dbReference>
<evidence type="ECO:0000256" key="2">
    <source>
        <dbReference type="SAM" id="SignalP"/>
    </source>
</evidence>
<evidence type="ECO:0000313" key="4">
    <source>
        <dbReference type="EMBL" id="AZQ65256.1"/>
    </source>
</evidence>
<protein>
    <submittedName>
        <fullName evidence="4">Glycosyl hydrolase family protein</fullName>
    </submittedName>
</protein>
<dbReference type="GO" id="GO:0004553">
    <property type="term" value="F:hydrolase activity, hydrolyzing O-glycosyl compounds"/>
    <property type="evidence" value="ECO:0007669"/>
    <property type="project" value="InterPro"/>
</dbReference>
<keyword evidence="2" id="KW-0732">Signal</keyword>
<dbReference type="SUPFAM" id="SSF50405">
    <property type="entry name" value="Actin-crosslinking proteins"/>
    <property type="match status" value="1"/>
</dbReference>
<feature type="signal peptide" evidence="2">
    <location>
        <begin position="1"/>
        <end position="31"/>
    </location>
</feature>
<evidence type="ECO:0000259" key="3">
    <source>
        <dbReference type="PROSITE" id="PS51762"/>
    </source>
</evidence>
<evidence type="ECO:0000313" key="5">
    <source>
        <dbReference type="Proteomes" id="UP000267268"/>
    </source>
</evidence>
<keyword evidence="5" id="KW-1185">Reference proteome</keyword>
<dbReference type="InterPro" id="IPR013320">
    <property type="entry name" value="ConA-like_dom_sf"/>
</dbReference>
<dbReference type="OrthoDB" id="973752at2"/>
<comment type="similarity">
    <text evidence="1">Belongs to the glycosyl hydrolase 16 family.</text>
</comment>